<dbReference type="NCBIfam" id="TIGR01563">
    <property type="entry name" value="gp16_SPP1"/>
    <property type="match status" value="1"/>
</dbReference>
<dbReference type="InterPro" id="IPR038666">
    <property type="entry name" value="SSP1_head-tail_sf"/>
</dbReference>
<sequence length="129" mass="14024">MEAGSLRDRITFQRLLETDGTASVSAEVDEFGNPVPGADEFGNIAASHQDLFTVWADVRETTGKERLAAGRIEASRTATIRVRRTVQTRAIKESDQIRARGENWNIRSMIAVGNSGEAIEFLCEAGVAG</sequence>
<keyword evidence="2" id="KW-1185">Reference proteome</keyword>
<gene>
    <name evidence="1" type="ORF">SAMN05444339_11034</name>
</gene>
<dbReference type="Gene3D" id="2.40.10.270">
    <property type="entry name" value="Bacteriophage SPP1 head-tail adaptor protein"/>
    <property type="match status" value="1"/>
</dbReference>
<dbReference type="Proteomes" id="UP000183987">
    <property type="component" value="Unassembled WGS sequence"/>
</dbReference>
<protein>
    <submittedName>
        <fullName evidence="1">Phage head-tail adaptor, putative, SPP1 family</fullName>
    </submittedName>
</protein>
<organism evidence="1 2">
    <name type="scientific">Loktanella atrilutea</name>
    <dbReference type="NCBI Taxonomy" id="366533"/>
    <lineage>
        <taxon>Bacteria</taxon>
        <taxon>Pseudomonadati</taxon>
        <taxon>Pseudomonadota</taxon>
        <taxon>Alphaproteobacteria</taxon>
        <taxon>Rhodobacterales</taxon>
        <taxon>Roseobacteraceae</taxon>
        <taxon>Loktanella</taxon>
    </lineage>
</organism>
<proteinExistence type="predicted"/>
<evidence type="ECO:0000313" key="1">
    <source>
        <dbReference type="EMBL" id="SHF67454.1"/>
    </source>
</evidence>
<name>A0A1M5DKM1_LOKAT</name>
<dbReference type="Pfam" id="PF05521">
    <property type="entry name" value="Phage_HCP"/>
    <property type="match status" value="1"/>
</dbReference>
<dbReference type="OrthoDB" id="7998779at2"/>
<reference evidence="2" key="1">
    <citation type="submission" date="2016-11" db="EMBL/GenBank/DDBJ databases">
        <authorList>
            <person name="Varghese N."/>
            <person name="Submissions S."/>
        </authorList>
    </citation>
    <scope>NUCLEOTIDE SEQUENCE [LARGE SCALE GENOMIC DNA]</scope>
    <source>
        <strain evidence="2">DSM 29326</strain>
    </source>
</reference>
<evidence type="ECO:0000313" key="2">
    <source>
        <dbReference type="Proteomes" id="UP000183987"/>
    </source>
</evidence>
<dbReference type="STRING" id="366533.SAMN05444339_11034"/>
<dbReference type="InterPro" id="IPR008767">
    <property type="entry name" value="Phage_SPP1_head-tail_adaptor"/>
</dbReference>
<dbReference type="RefSeq" id="WP_072858355.1">
    <property type="nucleotide sequence ID" value="NZ_FQUE01000010.1"/>
</dbReference>
<dbReference type="AlphaFoldDB" id="A0A1M5DKM1"/>
<dbReference type="EMBL" id="FQUE01000010">
    <property type="protein sequence ID" value="SHF67454.1"/>
    <property type="molecule type" value="Genomic_DNA"/>
</dbReference>
<accession>A0A1M5DKM1</accession>